<evidence type="ECO:0000256" key="1">
    <source>
        <dbReference type="ARBA" id="ARBA00023015"/>
    </source>
</evidence>
<keyword evidence="3" id="KW-0804">Transcription</keyword>
<dbReference type="InterPro" id="IPR039418">
    <property type="entry name" value="LexA-like"/>
</dbReference>
<dbReference type="EMBL" id="AFWE01000018">
    <property type="protein sequence ID" value="EGU42464.1"/>
    <property type="molecule type" value="Genomic_DNA"/>
</dbReference>
<keyword evidence="2" id="KW-0238">DNA-binding</keyword>
<dbReference type="Gene3D" id="2.10.109.10">
    <property type="entry name" value="Umud Fragment, subunit A"/>
    <property type="match status" value="1"/>
</dbReference>
<protein>
    <submittedName>
        <fullName evidence="5">Putative phage repressor</fullName>
    </submittedName>
</protein>
<dbReference type="CDD" id="cd00093">
    <property type="entry name" value="HTH_XRE"/>
    <property type="match status" value="1"/>
</dbReference>
<dbReference type="AlphaFoldDB" id="F9RID2"/>
<evidence type="ECO:0000259" key="4">
    <source>
        <dbReference type="PROSITE" id="PS50943"/>
    </source>
</evidence>
<dbReference type="CDD" id="cd06529">
    <property type="entry name" value="S24_LexA-like"/>
    <property type="match status" value="1"/>
</dbReference>
<evidence type="ECO:0000313" key="6">
    <source>
        <dbReference type="Proteomes" id="UP000004349"/>
    </source>
</evidence>
<name>F9RID2_9VIBR</name>
<comment type="caution">
    <text evidence="5">The sequence shown here is derived from an EMBL/GenBank/DDBJ whole genome shotgun (WGS) entry which is preliminary data.</text>
</comment>
<feature type="domain" description="HTH cro/C1-type" evidence="4">
    <location>
        <begin position="8"/>
        <end position="62"/>
    </location>
</feature>
<evidence type="ECO:0000313" key="5">
    <source>
        <dbReference type="EMBL" id="EGU42464.1"/>
    </source>
</evidence>
<dbReference type="Proteomes" id="UP000004349">
    <property type="component" value="Unassembled WGS sequence"/>
</dbReference>
<gene>
    <name evidence="5" type="ORF">VIS19158_11723</name>
</gene>
<dbReference type="SUPFAM" id="SSF47413">
    <property type="entry name" value="lambda repressor-like DNA-binding domains"/>
    <property type="match status" value="1"/>
</dbReference>
<dbReference type="InterPro" id="IPR001387">
    <property type="entry name" value="Cro/C1-type_HTH"/>
</dbReference>
<dbReference type="InterPro" id="IPR010982">
    <property type="entry name" value="Lambda_DNA-bd_dom_sf"/>
</dbReference>
<dbReference type="PANTHER" id="PTHR40661:SF3">
    <property type="entry name" value="FELS-1 PROPHAGE TRANSCRIPTIONAL REGULATOR"/>
    <property type="match status" value="1"/>
</dbReference>
<keyword evidence="1" id="KW-0805">Transcription regulation</keyword>
<proteinExistence type="predicted"/>
<evidence type="ECO:0000256" key="3">
    <source>
        <dbReference type="ARBA" id="ARBA00023163"/>
    </source>
</evidence>
<dbReference type="Pfam" id="PF00717">
    <property type="entry name" value="Peptidase_S24"/>
    <property type="match status" value="1"/>
</dbReference>
<dbReference type="SUPFAM" id="SSF51306">
    <property type="entry name" value="LexA/Signal peptidase"/>
    <property type="match status" value="1"/>
</dbReference>
<dbReference type="InterPro" id="IPR015927">
    <property type="entry name" value="Peptidase_S24_S26A/B/C"/>
</dbReference>
<sequence length="223" mass="25142">MEDVSKRIKKKRKLLGLTQLALADKLCVRPQTVSGWERALTTPSGQLLGELSKCLGVSPSWLLYGEDVKEKEKCCNSYQISKSNELVCFIKLLEDVRASAGGGYENSEWSDVEMYPIPSEVLNLESNKNEVFAIRAHGNSMEPVFFDGAVLAVNPKKNRIIDGRIFVIRSHDGYRVKVLKESHKGVLLESFNSDYQDELISWSECEDLEIVGEVFWFSSKVSN</sequence>
<dbReference type="RefSeq" id="WP_005592704.1">
    <property type="nucleotide sequence ID" value="NZ_AFWE01000018.1"/>
</dbReference>
<dbReference type="GO" id="GO:0003677">
    <property type="term" value="F:DNA binding"/>
    <property type="evidence" value="ECO:0007669"/>
    <property type="project" value="UniProtKB-KW"/>
</dbReference>
<dbReference type="Gene3D" id="1.10.260.40">
    <property type="entry name" value="lambda repressor-like DNA-binding domains"/>
    <property type="match status" value="1"/>
</dbReference>
<dbReference type="PANTHER" id="PTHR40661">
    <property type="match status" value="1"/>
</dbReference>
<dbReference type="eggNOG" id="COG2932">
    <property type="taxonomic scope" value="Bacteria"/>
</dbReference>
<organism evidence="5 6">
    <name type="scientific">Vibrio scophthalmi LMG 19158</name>
    <dbReference type="NCBI Taxonomy" id="870967"/>
    <lineage>
        <taxon>Bacteria</taxon>
        <taxon>Pseudomonadati</taxon>
        <taxon>Pseudomonadota</taxon>
        <taxon>Gammaproteobacteria</taxon>
        <taxon>Vibrionales</taxon>
        <taxon>Vibrionaceae</taxon>
        <taxon>Vibrio</taxon>
    </lineage>
</organism>
<dbReference type="InterPro" id="IPR036286">
    <property type="entry name" value="LexA/Signal_pep-like_sf"/>
</dbReference>
<dbReference type="PROSITE" id="PS50943">
    <property type="entry name" value="HTH_CROC1"/>
    <property type="match status" value="1"/>
</dbReference>
<accession>F9RID2</accession>
<reference evidence="5 6" key="1">
    <citation type="journal article" date="2012" name="Int. J. Syst. Evol. Microbiol.">
        <title>Vibrio caribbeanicus sp. nov., isolated from the marine sponge Scleritoderma cyanea.</title>
        <authorList>
            <person name="Hoffmann M."/>
            <person name="Monday S.R."/>
            <person name="Allard M.W."/>
            <person name="Strain E.A."/>
            <person name="Whittaker P."/>
            <person name="Naum M."/>
            <person name="McCarthy P.J."/>
            <person name="Lopez J.V."/>
            <person name="Fischer M."/>
            <person name="Brown E.W."/>
        </authorList>
    </citation>
    <scope>NUCLEOTIDE SEQUENCE [LARGE SCALE GENOMIC DNA]</scope>
    <source>
        <strain evidence="5 6">LMG 19158</strain>
    </source>
</reference>
<dbReference type="SMART" id="SM00530">
    <property type="entry name" value="HTH_XRE"/>
    <property type="match status" value="1"/>
</dbReference>
<evidence type="ECO:0000256" key="2">
    <source>
        <dbReference type="ARBA" id="ARBA00023125"/>
    </source>
</evidence>
<dbReference type="Pfam" id="PF01381">
    <property type="entry name" value="HTH_3"/>
    <property type="match status" value="1"/>
</dbReference>